<sequence length="38" mass="4430">MTDTTQQHRSRRIGDLARNTDLSVRTIRFYCDEGTVES</sequence>
<name>A0ABW1JYB5_9NOCA</name>
<dbReference type="RefSeq" id="WP_378608290.1">
    <property type="nucleotide sequence ID" value="NZ_JBHSQN010000013.1"/>
</dbReference>
<comment type="caution">
    <text evidence="1">The sequence shown here is derived from an EMBL/GenBank/DDBJ whole genome shotgun (WGS) entry which is preliminary data.</text>
</comment>
<evidence type="ECO:0000313" key="1">
    <source>
        <dbReference type="EMBL" id="MFC6013368.1"/>
    </source>
</evidence>
<dbReference type="Gene3D" id="1.10.1660.10">
    <property type="match status" value="1"/>
</dbReference>
<evidence type="ECO:0000313" key="2">
    <source>
        <dbReference type="Proteomes" id="UP001596223"/>
    </source>
</evidence>
<dbReference type="InterPro" id="IPR009061">
    <property type="entry name" value="DNA-bd_dom_put_sf"/>
</dbReference>
<accession>A0ABW1JYB5</accession>
<reference evidence="2" key="1">
    <citation type="journal article" date="2019" name="Int. J. Syst. Evol. Microbiol.">
        <title>The Global Catalogue of Microorganisms (GCM) 10K type strain sequencing project: providing services to taxonomists for standard genome sequencing and annotation.</title>
        <authorList>
            <consortium name="The Broad Institute Genomics Platform"/>
            <consortium name="The Broad Institute Genome Sequencing Center for Infectious Disease"/>
            <person name="Wu L."/>
            <person name="Ma J."/>
        </authorList>
    </citation>
    <scope>NUCLEOTIDE SEQUENCE [LARGE SCALE GENOMIC DNA]</scope>
    <source>
        <strain evidence="2">CCUG 36956</strain>
    </source>
</reference>
<dbReference type="Proteomes" id="UP001596223">
    <property type="component" value="Unassembled WGS sequence"/>
</dbReference>
<organism evidence="1 2">
    <name type="scientific">Nocardia lasii</name>
    <dbReference type="NCBI Taxonomy" id="1616107"/>
    <lineage>
        <taxon>Bacteria</taxon>
        <taxon>Bacillati</taxon>
        <taxon>Actinomycetota</taxon>
        <taxon>Actinomycetes</taxon>
        <taxon>Mycobacteriales</taxon>
        <taxon>Nocardiaceae</taxon>
        <taxon>Nocardia</taxon>
    </lineage>
</organism>
<dbReference type="EMBL" id="JBHSQN010000013">
    <property type="protein sequence ID" value="MFC6013368.1"/>
    <property type="molecule type" value="Genomic_DNA"/>
</dbReference>
<gene>
    <name evidence="1" type="ORF">ACFP3H_20120</name>
</gene>
<proteinExistence type="predicted"/>
<keyword evidence="2" id="KW-1185">Reference proteome</keyword>
<protein>
    <submittedName>
        <fullName evidence="1">MerR family transcriptional regulator</fullName>
    </submittedName>
</protein>
<dbReference type="SUPFAM" id="SSF46955">
    <property type="entry name" value="Putative DNA-binding domain"/>
    <property type="match status" value="1"/>
</dbReference>